<name>U2FZA4_9GAMM</name>
<evidence type="ECO:0000256" key="5">
    <source>
        <dbReference type="ARBA" id="ARBA00022989"/>
    </source>
</evidence>
<gene>
    <name evidence="8" type="ORF">SSPSH_001516</name>
</gene>
<dbReference type="STRING" id="1033802.SSPSH_001516"/>
<evidence type="ECO:0000256" key="1">
    <source>
        <dbReference type="ARBA" id="ARBA00004651"/>
    </source>
</evidence>
<feature type="transmembrane region" description="Helical" evidence="7">
    <location>
        <begin position="12"/>
        <end position="33"/>
    </location>
</feature>
<evidence type="ECO:0000256" key="3">
    <source>
        <dbReference type="ARBA" id="ARBA00022475"/>
    </source>
</evidence>
<sequence length="144" mass="15176">MIDNRFAPWGLLILRVVLGGLFLFHAGVKIFVFTPAGTAEYFSSLGLLAALAYIAIAWELAGGAALIVGLWPRLVAVAMVPLLLGTIVSAHGANGFMFSNEGGGWEYPAFWIVALVVQALCGNGAAAWQSRATVVAARSKESVR</sequence>
<feature type="transmembrane region" description="Helical" evidence="7">
    <location>
        <begin position="109"/>
        <end position="128"/>
    </location>
</feature>
<proteinExistence type="inferred from homology"/>
<dbReference type="AlphaFoldDB" id="U2FZA4"/>
<dbReference type="InterPro" id="IPR032808">
    <property type="entry name" value="DoxX"/>
</dbReference>
<evidence type="ECO:0000256" key="4">
    <source>
        <dbReference type="ARBA" id="ARBA00022692"/>
    </source>
</evidence>
<dbReference type="PANTHER" id="PTHR33452:SF1">
    <property type="entry name" value="INNER MEMBRANE PROTEIN YPHA-RELATED"/>
    <property type="match status" value="1"/>
</dbReference>
<reference evidence="8 9" key="1">
    <citation type="journal article" date="2011" name="J. Bacteriol.">
        <title>Genome sequence of Salinisphaera shabanensis, a gammaproteobacterium from the harsh, variable environment of the brine-seawater interface of the Shaban Deep in the Red Sea.</title>
        <authorList>
            <person name="Antunes A."/>
            <person name="Alam I."/>
            <person name="Bajic V.B."/>
            <person name="Stingl U."/>
        </authorList>
    </citation>
    <scope>NUCLEOTIDE SEQUENCE [LARGE SCALE GENOMIC DNA]</scope>
    <source>
        <strain evidence="8 9">E1L3A</strain>
    </source>
</reference>
<dbReference type="Pfam" id="PF07681">
    <property type="entry name" value="DoxX"/>
    <property type="match status" value="1"/>
</dbReference>
<evidence type="ECO:0000256" key="6">
    <source>
        <dbReference type="ARBA" id="ARBA00023136"/>
    </source>
</evidence>
<keyword evidence="6 7" id="KW-0472">Membrane</keyword>
<reference evidence="8 9" key="2">
    <citation type="journal article" date="2013" name="PLoS ONE">
        <title>INDIGO - INtegrated Data Warehouse of MIcrobial GenOmes with Examples from the Red Sea Extremophiles.</title>
        <authorList>
            <person name="Alam I."/>
            <person name="Antunes A."/>
            <person name="Kamau A.A."/>
            <person name="Ba Alawi W."/>
            <person name="Kalkatawi M."/>
            <person name="Stingl U."/>
            <person name="Bajic V.B."/>
        </authorList>
    </citation>
    <scope>NUCLEOTIDE SEQUENCE [LARGE SCALE GENOMIC DNA]</scope>
    <source>
        <strain evidence="8 9">E1L3A</strain>
    </source>
</reference>
<keyword evidence="5 7" id="KW-1133">Transmembrane helix</keyword>
<dbReference type="OrthoDB" id="5382961at2"/>
<comment type="similarity">
    <text evidence="2">Belongs to the DoxX family.</text>
</comment>
<evidence type="ECO:0000313" key="9">
    <source>
        <dbReference type="Proteomes" id="UP000006242"/>
    </source>
</evidence>
<keyword evidence="9" id="KW-1185">Reference proteome</keyword>
<comment type="caution">
    <text evidence="8">The sequence shown here is derived from an EMBL/GenBank/DDBJ whole genome shotgun (WGS) entry which is preliminary data.</text>
</comment>
<organism evidence="8 9">
    <name type="scientific">Salinisphaera shabanensis E1L3A</name>
    <dbReference type="NCBI Taxonomy" id="1033802"/>
    <lineage>
        <taxon>Bacteria</taxon>
        <taxon>Pseudomonadati</taxon>
        <taxon>Pseudomonadota</taxon>
        <taxon>Gammaproteobacteria</taxon>
        <taxon>Salinisphaerales</taxon>
        <taxon>Salinisphaeraceae</taxon>
        <taxon>Salinisphaera</taxon>
    </lineage>
</organism>
<feature type="transmembrane region" description="Helical" evidence="7">
    <location>
        <begin position="45"/>
        <end position="67"/>
    </location>
</feature>
<dbReference type="GO" id="GO:0005886">
    <property type="term" value="C:plasma membrane"/>
    <property type="evidence" value="ECO:0007669"/>
    <property type="project" value="UniProtKB-SubCell"/>
</dbReference>
<evidence type="ECO:0000256" key="2">
    <source>
        <dbReference type="ARBA" id="ARBA00006679"/>
    </source>
</evidence>
<evidence type="ECO:0000313" key="8">
    <source>
        <dbReference type="EMBL" id="ERJ19448.1"/>
    </source>
</evidence>
<keyword evidence="3" id="KW-1003">Cell membrane</keyword>
<evidence type="ECO:0000256" key="7">
    <source>
        <dbReference type="SAM" id="Phobius"/>
    </source>
</evidence>
<accession>U2FZA4</accession>
<dbReference type="Proteomes" id="UP000006242">
    <property type="component" value="Unassembled WGS sequence"/>
</dbReference>
<protein>
    <submittedName>
        <fullName evidence="8">Membrane protein</fullName>
    </submittedName>
</protein>
<dbReference type="InterPro" id="IPR051907">
    <property type="entry name" value="DoxX-like_oxidoreductase"/>
</dbReference>
<dbReference type="eggNOG" id="COG2259">
    <property type="taxonomic scope" value="Bacteria"/>
</dbReference>
<comment type="subcellular location">
    <subcellularLocation>
        <location evidence="1">Cell membrane</location>
        <topology evidence="1">Multi-pass membrane protein</topology>
    </subcellularLocation>
</comment>
<dbReference type="RefSeq" id="WP_006915562.1">
    <property type="nucleotide sequence ID" value="NZ_AFNV02000009.1"/>
</dbReference>
<dbReference type="PANTHER" id="PTHR33452">
    <property type="entry name" value="OXIDOREDUCTASE CATD-RELATED"/>
    <property type="match status" value="1"/>
</dbReference>
<feature type="transmembrane region" description="Helical" evidence="7">
    <location>
        <begin position="74"/>
        <end position="97"/>
    </location>
</feature>
<dbReference type="EMBL" id="AFNV02000009">
    <property type="protein sequence ID" value="ERJ19448.1"/>
    <property type="molecule type" value="Genomic_DNA"/>
</dbReference>
<keyword evidence="4 7" id="KW-0812">Transmembrane</keyword>